<reference evidence="2" key="2">
    <citation type="submission" date="2020-09" db="EMBL/GenBank/DDBJ databases">
        <authorList>
            <person name="Sun Q."/>
            <person name="Sedlacek I."/>
        </authorList>
    </citation>
    <scope>NUCLEOTIDE SEQUENCE</scope>
    <source>
        <strain evidence="2">CCM 8606</strain>
    </source>
</reference>
<sequence>MKHAQSTKTPSIKPVNAVQHDTAQHGIQHEVVQHSGIQHSAVPHSAPEYAKPQLEYAPSEESHASSLSLLDTQSSSALKGKHDRRTDGEPVIDEMPYYMPKELRALTQQQRSPATSAALSSYATTDNLVSSRTHSKKQTSDDNLSGAGTLIMIHSASGGIGTSVLAALIAWSLKLRQYECAILDLDLNAGGLDILLGQESAPGLRWSQIRAPLGSIDGQSLCQELPRWQGMPLLASDSWQHSPAQWWEVLAAVRALLQCKQIVIADAGTQYPKHLQQFDTSDGMHTLNSMQSGNDLPVPTARHSTQSRAKHMRQQEEVETLPSQLQTQAQTVVHVVAVEMSVLGLARARGMIHAWQHCSDPTIAREWRNPVLIGKIPHVSRSLLVQSQDAQAYLQRPITAQFARHRALRHSLNAGLGIRNIPRQYRRSLQAVCSEIMQRIPDEGQ</sequence>
<evidence type="ECO:0000313" key="3">
    <source>
        <dbReference type="Proteomes" id="UP000619536"/>
    </source>
</evidence>
<dbReference type="AlphaFoldDB" id="A0A8J3AI97"/>
<reference evidence="2" key="1">
    <citation type="journal article" date="2014" name="Int. J. Syst. Evol. Microbiol.">
        <title>Complete genome sequence of Corynebacterium casei LMG S-19264T (=DSM 44701T), isolated from a smear-ripened cheese.</title>
        <authorList>
            <consortium name="US DOE Joint Genome Institute (JGI-PGF)"/>
            <person name="Walter F."/>
            <person name="Albersmeier A."/>
            <person name="Kalinowski J."/>
            <person name="Ruckert C."/>
        </authorList>
    </citation>
    <scope>NUCLEOTIDE SEQUENCE</scope>
    <source>
        <strain evidence="2">CCM 8606</strain>
    </source>
</reference>
<evidence type="ECO:0000256" key="1">
    <source>
        <dbReference type="SAM" id="MobiDB-lite"/>
    </source>
</evidence>
<feature type="compositionally biased region" description="Low complexity" evidence="1">
    <location>
        <begin position="65"/>
        <end position="78"/>
    </location>
</feature>
<accession>A0A8J3AI97</accession>
<proteinExistence type="predicted"/>
<dbReference type="Proteomes" id="UP000619536">
    <property type="component" value="Unassembled WGS sequence"/>
</dbReference>
<evidence type="ECO:0000313" key="2">
    <source>
        <dbReference type="EMBL" id="GGI14878.1"/>
    </source>
</evidence>
<feature type="region of interest" description="Disordered" evidence="1">
    <location>
        <begin position="1"/>
        <end position="93"/>
    </location>
</feature>
<keyword evidence="3" id="KW-1185">Reference proteome</keyword>
<organism evidence="2 3">
    <name type="scientific">Galliscardovia ingluviei</name>
    <dbReference type="NCBI Taxonomy" id="1769422"/>
    <lineage>
        <taxon>Bacteria</taxon>
        <taxon>Bacillati</taxon>
        <taxon>Actinomycetota</taxon>
        <taxon>Actinomycetes</taxon>
        <taxon>Bifidobacteriales</taxon>
        <taxon>Bifidobacteriaceae</taxon>
        <taxon>Galliscardovia</taxon>
    </lineage>
</organism>
<feature type="compositionally biased region" description="Polar residues" evidence="1">
    <location>
        <begin position="1"/>
        <end position="10"/>
    </location>
</feature>
<gene>
    <name evidence="2" type="ORF">GCM10007377_13120</name>
</gene>
<dbReference type="Gene3D" id="3.40.50.300">
    <property type="entry name" value="P-loop containing nucleotide triphosphate hydrolases"/>
    <property type="match status" value="1"/>
</dbReference>
<dbReference type="SUPFAM" id="SSF52540">
    <property type="entry name" value="P-loop containing nucleoside triphosphate hydrolases"/>
    <property type="match status" value="1"/>
</dbReference>
<comment type="caution">
    <text evidence="2">The sequence shown here is derived from an EMBL/GenBank/DDBJ whole genome shotgun (WGS) entry which is preliminary data.</text>
</comment>
<dbReference type="EMBL" id="BMDH01000003">
    <property type="protein sequence ID" value="GGI14878.1"/>
    <property type="molecule type" value="Genomic_DNA"/>
</dbReference>
<name>A0A8J3AI97_9BIFI</name>
<dbReference type="RefSeq" id="WP_188355471.1">
    <property type="nucleotide sequence ID" value="NZ_BMDH01000003.1"/>
</dbReference>
<protein>
    <recommendedName>
        <fullName evidence="4">CobQ/CobB/MinD/ParA nucleotide binding domain-containing protein</fullName>
    </recommendedName>
</protein>
<dbReference type="InterPro" id="IPR027417">
    <property type="entry name" value="P-loop_NTPase"/>
</dbReference>
<evidence type="ECO:0008006" key="4">
    <source>
        <dbReference type="Google" id="ProtNLM"/>
    </source>
</evidence>